<name>A0ACB8DJT3_DERSI</name>
<sequence>MLAGADSGCASGCGGGAGPGAGPVLLGMNRARQRGNDGGGHFAIGRITYALPFQATRRTETDQVDKLIRIACKAALGLPASTSTERLRELGLTNTYEELAAATMIAQRERLNATPQGRCLLRRLHYPLAPQFCGDETQLIPLALRKRLHVYPIPRNMHPTYHARRRRARATALLQRQGHPDTYFADASLYPPPPPPPHTHTHTQHEPPPSWAR</sequence>
<protein>
    <submittedName>
        <fullName evidence="1">Uncharacterized protein</fullName>
    </submittedName>
</protein>
<dbReference type="Proteomes" id="UP000821865">
    <property type="component" value="Chromosome 11"/>
</dbReference>
<reference evidence="1" key="1">
    <citation type="submission" date="2020-05" db="EMBL/GenBank/DDBJ databases">
        <title>Large-scale comparative analyses of tick genomes elucidate their genetic diversity and vector capacities.</title>
        <authorList>
            <person name="Jia N."/>
            <person name="Wang J."/>
            <person name="Shi W."/>
            <person name="Du L."/>
            <person name="Sun Y."/>
            <person name="Zhan W."/>
            <person name="Jiang J."/>
            <person name="Wang Q."/>
            <person name="Zhang B."/>
            <person name="Ji P."/>
            <person name="Sakyi L.B."/>
            <person name="Cui X."/>
            <person name="Yuan T."/>
            <person name="Jiang B."/>
            <person name="Yang W."/>
            <person name="Lam T.T.-Y."/>
            <person name="Chang Q."/>
            <person name="Ding S."/>
            <person name="Wang X."/>
            <person name="Zhu J."/>
            <person name="Ruan X."/>
            <person name="Zhao L."/>
            <person name="Wei J."/>
            <person name="Que T."/>
            <person name="Du C."/>
            <person name="Cheng J."/>
            <person name="Dai P."/>
            <person name="Han X."/>
            <person name="Huang E."/>
            <person name="Gao Y."/>
            <person name="Liu J."/>
            <person name="Shao H."/>
            <person name="Ye R."/>
            <person name="Li L."/>
            <person name="Wei W."/>
            <person name="Wang X."/>
            <person name="Wang C."/>
            <person name="Yang T."/>
            <person name="Huo Q."/>
            <person name="Li W."/>
            <person name="Guo W."/>
            <person name="Chen H."/>
            <person name="Zhou L."/>
            <person name="Ni X."/>
            <person name="Tian J."/>
            <person name="Zhou Y."/>
            <person name="Sheng Y."/>
            <person name="Liu T."/>
            <person name="Pan Y."/>
            <person name="Xia L."/>
            <person name="Li J."/>
            <person name="Zhao F."/>
            <person name="Cao W."/>
        </authorList>
    </citation>
    <scope>NUCLEOTIDE SEQUENCE</scope>
    <source>
        <strain evidence="1">Dsil-2018</strain>
    </source>
</reference>
<proteinExistence type="predicted"/>
<keyword evidence="2" id="KW-1185">Reference proteome</keyword>
<accession>A0ACB8DJT3</accession>
<comment type="caution">
    <text evidence="1">The sequence shown here is derived from an EMBL/GenBank/DDBJ whole genome shotgun (WGS) entry which is preliminary data.</text>
</comment>
<evidence type="ECO:0000313" key="2">
    <source>
        <dbReference type="Proteomes" id="UP000821865"/>
    </source>
</evidence>
<evidence type="ECO:0000313" key="1">
    <source>
        <dbReference type="EMBL" id="KAH7970933.1"/>
    </source>
</evidence>
<dbReference type="EMBL" id="CM023480">
    <property type="protein sequence ID" value="KAH7970933.1"/>
    <property type="molecule type" value="Genomic_DNA"/>
</dbReference>
<organism evidence="1 2">
    <name type="scientific">Dermacentor silvarum</name>
    <name type="common">Tick</name>
    <dbReference type="NCBI Taxonomy" id="543639"/>
    <lineage>
        <taxon>Eukaryota</taxon>
        <taxon>Metazoa</taxon>
        <taxon>Ecdysozoa</taxon>
        <taxon>Arthropoda</taxon>
        <taxon>Chelicerata</taxon>
        <taxon>Arachnida</taxon>
        <taxon>Acari</taxon>
        <taxon>Parasitiformes</taxon>
        <taxon>Ixodida</taxon>
        <taxon>Ixodoidea</taxon>
        <taxon>Ixodidae</taxon>
        <taxon>Rhipicephalinae</taxon>
        <taxon>Dermacentor</taxon>
    </lineage>
</organism>
<gene>
    <name evidence="1" type="ORF">HPB49_016919</name>
</gene>